<dbReference type="InterPro" id="IPR001841">
    <property type="entry name" value="Znf_RING"/>
</dbReference>
<dbReference type="PANTHER" id="PTHR15898:SF13">
    <property type="entry name" value="BIFUNCTIONAL APOPTOSIS REGULATOR"/>
    <property type="match status" value="1"/>
</dbReference>
<evidence type="ECO:0000256" key="4">
    <source>
        <dbReference type="PROSITE-ProRule" id="PRU00175"/>
    </source>
</evidence>
<dbReference type="Proteomes" id="UP001610335">
    <property type="component" value="Unassembled WGS sequence"/>
</dbReference>
<keyword evidence="1" id="KW-0479">Metal-binding</keyword>
<feature type="compositionally biased region" description="Polar residues" evidence="5">
    <location>
        <begin position="356"/>
        <end position="369"/>
    </location>
</feature>
<feature type="region of interest" description="Disordered" evidence="5">
    <location>
        <begin position="195"/>
        <end position="219"/>
    </location>
</feature>
<accession>A0ABR4J0B4</accession>
<evidence type="ECO:0000259" key="6">
    <source>
        <dbReference type="PROSITE" id="PS50089"/>
    </source>
</evidence>
<evidence type="ECO:0000256" key="1">
    <source>
        <dbReference type="ARBA" id="ARBA00022723"/>
    </source>
</evidence>
<feature type="region of interest" description="Disordered" evidence="5">
    <location>
        <begin position="118"/>
        <end position="142"/>
    </location>
</feature>
<keyword evidence="2 4" id="KW-0863">Zinc-finger</keyword>
<dbReference type="InterPro" id="IPR013083">
    <property type="entry name" value="Znf_RING/FYVE/PHD"/>
</dbReference>
<feature type="compositionally biased region" description="Acidic residues" evidence="5">
    <location>
        <begin position="376"/>
        <end position="398"/>
    </location>
</feature>
<name>A0ABR4J0B4_9EURO</name>
<keyword evidence="8" id="KW-1185">Reference proteome</keyword>
<dbReference type="Pfam" id="PF00097">
    <property type="entry name" value="zf-C3HC4"/>
    <property type="match status" value="1"/>
</dbReference>
<comment type="caution">
    <text evidence="7">The sequence shown here is derived from an EMBL/GenBank/DDBJ whole genome shotgun (WGS) entry which is preliminary data.</text>
</comment>
<organism evidence="7 8">
    <name type="scientific">Aspergillus cavernicola</name>
    <dbReference type="NCBI Taxonomy" id="176166"/>
    <lineage>
        <taxon>Eukaryota</taxon>
        <taxon>Fungi</taxon>
        <taxon>Dikarya</taxon>
        <taxon>Ascomycota</taxon>
        <taxon>Pezizomycotina</taxon>
        <taxon>Eurotiomycetes</taxon>
        <taxon>Eurotiomycetidae</taxon>
        <taxon>Eurotiales</taxon>
        <taxon>Aspergillaceae</taxon>
        <taxon>Aspergillus</taxon>
        <taxon>Aspergillus subgen. Nidulantes</taxon>
    </lineage>
</organism>
<dbReference type="SUPFAM" id="SSF57850">
    <property type="entry name" value="RING/U-box"/>
    <property type="match status" value="1"/>
</dbReference>
<protein>
    <recommendedName>
        <fullName evidence="6">RING-type domain-containing protein</fullName>
    </recommendedName>
</protein>
<evidence type="ECO:0000256" key="2">
    <source>
        <dbReference type="ARBA" id="ARBA00022771"/>
    </source>
</evidence>
<dbReference type="PROSITE" id="PS00518">
    <property type="entry name" value="ZF_RING_1"/>
    <property type="match status" value="1"/>
</dbReference>
<dbReference type="SMART" id="SM00184">
    <property type="entry name" value="RING"/>
    <property type="match status" value="1"/>
</dbReference>
<dbReference type="CDD" id="cd16568">
    <property type="entry name" value="RING-HC_ScPSH1-like"/>
    <property type="match status" value="1"/>
</dbReference>
<proteinExistence type="predicted"/>
<evidence type="ECO:0000256" key="3">
    <source>
        <dbReference type="ARBA" id="ARBA00022833"/>
    </source>
</evidence>
<dbReference type="EMBL" id="JBFXLS010000004">
    <property type="protein sequence ID" value="KAL2833434.1"/>
    <property type="molecule type" value="Genomic_DNA"/>
</dbReference>
<evidence type="ECO:0000313" key="8">
    <source>
        <dbReference type="Proteomes" id="UP001610335"/>
    </source>
</evidence>
<dbReference type="Gene3D" id="3.30.40.10">
    <property type="entry name" value="Zinc/RING finger domain, C3HC4 (zinc finger)"/>
    <property type="match status" value="1"/>
</dbReference>
<feature type="region of interest" description="Disordered" evidence="5">
    <location>
        <begin position="289"/>
        <end position="338"/>
    </location>
</feature>
<feature type="compositionally biased region" description="Acidic residues" evidence="5">
    <location>
        <begin position="406"/>
        <end position="416"/>
    </location>
</feature>
<dbReference type="PROSITE" id="PS50089">
    <property type="entry name" value="ZF_RING_2"/>
    <property type="match status" value="1"/>
</dbReference>
<keyword evidence="3" id="KW-0862">Zinc</keyword>
<evidence type="ECO:0000256" key="5">
    <source>
        <dbReference type="SAM" id="MobiDB-lite"/>
    </source>
</evidence>
<dbReference type="InterPro" id="IPR017907">
    <property type="entry name" value="Znf_RING_CS"/>
</dbReference>
<reference evidence="7 8" key="1">
    <citation type="submission" date="2024-07" db="EMBL/GenBank/DDBJ databases">
        <title>Section-level genome sequencing and comparative genomics of Aspergillus sections Usti and Cavernicolus.</title>
        <authorList>
            <consortium name="Lawrence Berkeley National Laboratory"/>
            <person name="Nybo J.L."/>
            <person name="Vesth T.C."/>
            <person name="Theobald S."/>
            <person name="Frisvad J.C."/>
            <person name="Larsen T.O."/>
            <person name="Kjaerboelling I."/>
            <person name="Rothschild-Mancinelli K."/>
            <person name="Lyhne E.K."/>
            <person name="Kogle M.E."/>
            <person name="Barry K."/>
            <person name="Clum A."/>
            <person name="Na H."/>
            <person name="Ledsgaard L."/>
            <person name="Lin J."/>
            <person name="Lipzen A."/>
            <person name="Kuo A."/>
            <person name="Riley R."/>
            <person name="Mondo S."/>
            <person name="LaButti K."/>
            <person name="Haridas S."/>
            <person name="Pangalinan J."/>
            <person name="Salamov A.A."/>
            <person name="Simmons B.A."/>
            <person name="Magnuson J.K."/>
            <person name="Chen J."/>
            <person name="Drula E."/>
            <person name="Henrissat B."/>
            <person name="Wiebenga A."/>
            <person name="Lubbers R.J."/>
            <person name="Gomes A.C."/>
            <person name="Makela M.R."/>
            <person name="Stajich J."/>
            <person name="Grigoriev I.V."/>
            <person name="Mortensen U.H."/>
            <person name="De vries R.P."/>
            <person name="Baker S.E."/>
            <person name="Andersen M.R."/>
        </authorList>
    </citation>
    <scope>NUCLEOTIDE SEQUENCE [LARGE SCALE GENOMIC DNA]</scope>
    <source>
        <strain evidence="7 8">CBS 600.67</strain>
    </source>
</reference>
<feature type="compositionally biased region" description="Basic and acidic residues" evidence="5">
    <location>
        <begin position="195"/>
        <end position="206"/>
    </location>
</feature>
<feature type="compositionally biased region" description="Basic and acidic residues" evidence="5">
    <location>
        <begin position="326"/>
        <end position="335"/>
    </location>
</feature>
<feature type="region of interest" description="Disordered" evidence="5">
    <location>
        <begin position="356"/>
        <end position="504"/>
    </location>
</feature>
<feature type="region of interest" description="Disordered" evidence="5">
    <location>
        <begin position="1"/>
        <end position="20"/>
    </location>
</feature>
<feature type="compositionally biased region" description="Polar residues" evidence="5">
    <location>
        <begin position="1"/>
        <end position="11"/>
    </location>
</feature>
<feature type="domain" description="RING-type" evidence="6">
    <location>
        <begin position="46"/>
        <end position="87"/>
    </location>
</feature>
<dbReference type="PANTHER" id="PTHR15898">
    <property type="entry name" value="BIFUNCTIONAL APOPTOSIS REGULATOR"/>
    <property type="match status" value="1"/>
</dbReference>
<sequence>MSRSTPPTTAMSRIFGGTKAATPHDTSGLFHTLQGHVDEIRGLLQCGICIRPLYEPFTLACGHTFCYGCLGSWFAEGRSNKTCPDCRAPVKTQPAPAYLVRAVVQLFTSRAELLDKGETTDQHRTHSFEEAQKVETDKKNTDLKDGGLFRGIFNKGHHPSHPIYDLEDGVVRCPQCSWELDEAGCVNCGYRHDDDSMSDTDWRSDSEENSVMTDDPYDDVDVDVDVDLDEDVDDGFARAPAFDLSEWYDRVPLEALPPELRYNPMIGFGRNGFGIMPGTAVLHHHLEFGSHDSTHDDDDDDNDEDDEDDEEDDEEMDSFIDDGEPSENHASDSDRSTIVGHPEYSREQLHAILNESPGQGYNTTHSNVYDFNAIPDSEDEEDNISLDADSQDDDSQDDADSHGLDDDNEDSDEDEEPVRPAVAGSRRIPTYHILSSSSPLRVNGETGRNLGSNGATSGARWRGQPPSVGASATSAITVDDDSDEGPVGPTRRARDRGNCRTAAL</sequence>
<gene>
    <name evidence="7" type="ORF">BDW59DRAFT_156929</name>
</gene>
<feature type="compositionally biased region" description="Acidic residues" evidence="5">
    <location>
        <begin position="295"/>
        <end position="325"/>
    </location>
</feature>
<evidence type="ECO:0000313" key="7">
    <source>
        <dbReference type="EMBL" id="KAL2833434.1"/>
    </source>
</evidence>
<dbReference type="InterPro" id="IPR018957">
    <property type="entry name" value="Znf_C3HC4_RING-type"/>
</dbReference>